<sequence>MKMGFKAFRKTGLALLAAVATTALTAGTGHAADTIRIGLSTKAWFPSFVAEITQQQGIFTKHDIKAELTVYQSGSEALTAIAAGAADLMSSNPSIVGEGREAGVNVKMVAMLATRNFGWQIMVPPKSGIKTVADLAKHKVGITSAGSNTDLLASWVKKKYGIDFIAIPVGGAGLVPNLISGNLDAVIIYPPLSYQVALDGNGRVLTDFSDVMPPHLEAGWAADDEYAAKHKDALKRALTALFEGVAYIKGNPDAVIPQLAKYDGISVEVAKQEYTNTFGHLSDDGAMTRELVQETLNLYANGKKELDAAVLFDSSFTPVAIAR</sequence>
<proteinExistence type="inferred from homology"/>
<dbReference type="GO" id="GO:0042597">
    <property type="term" value="C:periplasmic space"/>
    <property type="evidence" value="ECO:0007669"/>
    <property type="project" value="UniProtKB-SubCell"/>
</dbReference>
<dbReference type="SUPFAM" id="SSF53850">
    <property type="entry name" value="Periplasmic binding protein-like II"/>
    <property type="match status" value="1"/>
</dbReference>
<evidence type="ECO:0000313" key="6">
    <source>
        <dbReference type="EMBL" id="SMF89462.1"/>
    </source>
</evidence>
<accession>A0A1X7HMU3</accession>
<evidence type="ECO:0000256" key="2">
    <source>
        <dbReference type="ARBA" id="ARBA00010742"/>
    </source>
</evidence>
<dbReference type="RefSeq" id="WP_167393426.1">
    <property type="nucleotide sequence ID" value="NZ_FXAK01000009.1"/>
</dbReference>
<evidence type="ECO:0000256" key="1">
    <source>
        <dbReference type="ARBA" id="ARBA00004418"/>
    </source>
</evidence>
<name>A0A1X7HMU3_9PROT</name>
<dbReference type="InterPro" id="IPR001638">
    <property type="entry name" value="Solute-binding_3/MltF_N"/>
</dbReference>
<dbReference type="InterPro" id="IPR015168">
    <property type="entry name" value="SsuA/THI5"/>
</dbReference>
<dbReference type="Pfam" id="PF09084">
    <property type="entry name" value="NMT1"/>
    <property type="match status" value="1"/>
</dbReference>
<dbReference type="PANTHER" id="PTHR30024:SF47">
    <property type="entry name" value="TAURINE-BINDING PERIPLASMIC PROTEIN"/>
    <property type="match status" value="1"/>
</dbReference>
<comment type="subcellular location">
    <subcellularLocation>
        <location evidence="1">Periplasm</location>
    </subcellularLocation>
</comment>
<dbReference type="Gene3D" id="3.40.190.10">
    <property type="entry name" value="Periplasmic binding protein-like II"/>
    <property type="match status" value="2"/>
</dbReference>
<keyword evidence="3 4" id="KW-0732">Signal</keyword>
<dbReference type="AlphaFoldDB" id="A0A1X7HMU3"/>
<evidence type="ECO:0000256" key="3">
    <source>
        <dbReference type="ARBA" id="ARBA00022729"/>
    </source>
</evidence>
<dbReference type="SMART" id="SM00062">
    <property type="entry name" value="PBPb"/>
    <property type="match status" value="1"/>
</dbReference>
<comment type="similarity">
    <text evidence="2">Belongs to the bacterial solute-binding protein SsuA/TauA family.</text>
</comment>
<dbReference type="PANTHER" id="PTHR30024">
    <property type="entry name" value="ALIPHATIC SULFONATES-BINDING PROTEIN-RELATED"/>
    <property type="match status" value="1"/>
</dbReference>
<gene>
    <name evidence="6" type="ORF">SAMN02982917_6741</name>
</gene>
<evidence type="ECO:0000256" key="4">
    <source>
        <dbReference type="SAM" id="SignalP"/>
    </source>
</evidence>
<feature type="chain" id="PRO_5012304580" evidence="4">
    <location>
        <begin position="32"/>
        <end position="323"/>
    </location>
</feature>
<evidence type="ECO:0000313" key="7">
    <source>
        <dbReference type="Proteomes" id="UP000192936"/>
    </source>
</evidence>
<feature type="domain" description="Solute-binding protein family 3/N-terminal" evidence="5">
    <location>
        <begin position="34"/>
        <end position="251"/>
    </location>
</feature>
<evidence type="ECO:0000259" key="5">
    <source>
        <dbReference type="SMART" id="SM00062"/>
    </source>
</evidence>
<dbReference type="EMBL" id="FXAK01000009">
    <property type="protein sequence ID" value="SMF89462.1"/>
    <property type="molecule type" value="Genomic_DNA"/>
</dbReference>
<reference evidence="6 7" key="1">
    <citation type="submission" date="2017-04" db="EMBL/GenBank/DDBJ databases">
        <authorList>
            <person name="Afonso C.L."/>
            <person name="Miller P.J."/>
            <person name="Scott M.A."/>
            <person name="Spackman E."/>
            <person name="Goraichik I."/>
            <person name="Dimitrov K.M."/>
            <person name="Suarez D.L."/>
            <person name="Swayne D.E."/>
        </authorList>
    </citation>
    <scope>NUCLEOTIDE SEQUENCE [LARGE SCALE GENOMIC DNA]</scope>
    <source>
        <strain evidence="6 7">A2P</strain>
    </source>
</reference>
<protein>
    <submittedName>
        <fullName evidence="6">NitT/TauT family transport system substrate-binding protein</fullName>
    </submittedName>
</protein>
<organism evidence="6 7">
    <name type="scientific">Azospirillum oryzae</name>
    <dbReference type="NCBI Taxonomy" id="286727"/>
    <lineage>
        <taxon>Bacteria</taxon>
        <taxon>Pseudomonadati</taxon>
        <taxon>Pseudomonadota</taxon>
        <taxon>Alphaproteobacteria</taxon>
        <taxon>Rhodospirillales</taxon>
        <taxon>Azospirillaceae</taxon>
        <taxon>Azospirillum</taxon>
    </lineage>
</organism>
<dbReference type="Proteomes" id="UP000192936">
    <property type="component" value="Unassembled WGS sequence"/>
</dbReference>
<dbReference type="STRING" id="286727.SAMN02982917_6741"/>
<feature type="signal peptide" evidence="4">
    <location>
        <begin position="1"/>
        <end position="31"/>
    </location>
</feature>